<sequence length="712" mass="77722">MSIPFSLQRNPRLSTWIRFEGDRLIVYTGKVELGQGIKTAVASIAAFELNFPISRIDVVSGNTESGPEEGITAGSMSIETTGAAIRQASAEVRAHLLDRAADRLEADPSALVVKDGLIHNPGTNNSLSFDEILSGGQIDVEATGNPKPRPSDASDTLGTSETPRTARIDLPYKVTGGKAFIQDLQFPHMKHGRVVRGPSINHYPDQTSDLKESLANIVRDGNFIGVIADREDAVRAARQHLNDTISWQLDASHETPNGSDWLRDTDTRLLVVDGTPGDEPIPDVPACNFSATYRKPWHMHGSLSPSAAIAIWQDDHLTVYSHAQGPSLLRDALANALSLNGNQVTVIHTENAGCYGHNGADDAAMDAAKLALHVPGSHILLKWEREDEHRYEPYSPGTLIDVAANIENGRVRYWSADIYSQTHSGRPFGMQGASNLVAAWEQEEAIPRPIPQPGRGNHSGIHRNADPLYQFEDRRIVKHLNRDQRIRTSSTRGLGAFANVFAIESAIDELARLDEIDPVTFRLAHLEDPRAVAVLQRCRALASDYAPRHQDGHHPGRGFAFAQYKNRQTYAALCVFLDVDDETLEVSLEHAIIVADAGRVVDPDGLRNQLEGGFIQSASWSLKESVSFNRYGTTSVDWDSYPILRFSEIPTVNVQLIEDPTSPSLGAGEALHGPTPAAIANAIADATGIRVREVPLNTDSIRRAGLVDHTAR</sequence>
<dbReference type="Pfam" id="PF02738">
    <property type="entry name" value="MoCoBD_1"/>
    <property type="match status" value="1"/>
</dbReference>
<dbReference type="InterPro" id="IPR052516">
    <property type="entry name" value="N-heterocyclic_Hydroxylase"/>
</dbReference>
<accession>A0A2A5WY48</accession>
<feature type="domain" description="Aldehyde oxidase/xanthine dehydrogenase second molybdopterin binding" evidence="3">
    <location>
        <begin position="567"/>
        <end position="650"/>
    </location>
</feature>
<evidence type="ECO:0000259" key="3">
    <source>
        <dbReference type="Pfam" id="PF20256"/>
    </source>
</evidence>
<dbReference type="PANTHER" id="PTHR47495">
    <property type="entry name" value="ALDEHYDE DEHYDROGENASE"/>
    <property type="match status" value="1"/>
</dbReference>
<evidence type="ECO:0000313" key="5">
    <source>
        <dbReference type="Proteomes" id="UP000219327"/>
    </source>
</evidence>
<dbReference type="InterPro" id="IPR046867">
    <property type="entry name" value="AldOxase/xan_DH_MoCoBD2"/>
</dbReference>
<feature type="compositionally biased region" description="Polar residues" evidence="1">
    <location>
        <begin position="153"/>
        <end position="163"/>
    </location>
</feature>
<name>A0A2A5WY48_9GAMM</name>
<proteinExistence type="predicted"/>
<gene>
    <name evidence="4" type="ORF">CNE99_01670</name>
</gene>
<dbReference type="SUPFAM" id="SSF54665">
    <property type="entry name" value="CO dehydrogenase molybdoprotein N-domain-like"/>
    <property type="match status" value="1"/>
</dbReference>
<evidence type="ECO:0000259" key="2">
    <source>
        <dbReference type="Pfam" id="PF02738"/>
    </source>
</evidence>
<comment type="caution">
    <text evidence="4">The sequence shown here is derived from an EMBL/GenBank/DDBJ whole genome shotgun (WGS) entry which is preliminary data.</text>
</comment>
<organism evidence="4 5">
    <name type="scientific">OM182 bacterium MED-G24</name>
    <dbReference type="NCBI Taxonomy" id="1986255"/>
    <lineage>
        <taxon>Bacteria</taxon>
        <taxon>Pseudomonadati</taxon>
        <taxon>Pseudomonadota</taxon>
        <taxon>Gammaproteobacteria</taxon>
        <taxon>OMG group</taxon>
        <taxon>OM182 clade</taxon>
    </lineage>
</organism>
<evidence type="ECO:0000256" key="1">
    <source>
        <dbReference type="SAM" id="MobiDB-lite"/>
    </source>
</evidence>
<dbReference type="PIRSF" id="PIRSF036389">
    <property type="entry name" value="IOR_B"/>
    <property type="match status" value="1"/>
</dbReference>
<dbReference type="GO" id="GO:0016491">
    <property type="term" value="F:oxidoreductase activity"/>
    <property type="evidence" value="ECO:0007669"/>
    <property type="project" value="InterPro"/>
</dbReference>
<dbReference type="EMBL" id="NTKD01000004">
    <property type="protein sequence ID" value="PDH41475.1"/>
    <property type="molecule type" value="Genomic_DNA"/>
</dbReference>
<dbReference type="Proteomes" id="UP000219327">
    <property type="component" value="Unassembled WGS sequence"/>
</dbReference>
<protein>
    <submittedName>
        <fullName evidence="4">Aldehyde dehydrogenase</fullName>
    </submittedName>
</protein>
<feature type="region of interest" description="Disordered" evidence="1">
    <location>
        <begin position="139"/>
        <end position="166"/>
    </location>
</feature>
<reference evidence="4 5" key="1">
    <citation type="submission" date="2017-08" db="EMBL/GenBank/DDBJ databases">
        <title>Fine stratification of microbial communities through a metagenomic profile of the photic zone.</title>
        <authorList>
            <person name="Haro-Moreno J.M."/>
            <person name="Lopez-Perez M."/>
            <person name="De La Torre J."/>
            <person name="Picazo A."/>
            <person name="Camacho A."/>
            <person name="Rodriguez-Valera F."/>
        </authorList>
    </citation>
    <scope>NUCLEOTIDE SEQUENCE [LARGE SCALE GENOMIC DNA]</scope>
    <source>
        <strain evidence="4">MED-G24</strain>
    </source>
</reference>
<dbReference type="InterPro" id="IPR037165">
    <property type="entry name" value="AldOxase/xan_DH_Mopterin-bd_sf"/>
</dbReference>
<dbReference type="Pfam" id="PF20256">
    <property type="entry name" value="MoCoBD_2"/>
    <property type="match status" value="2"/>
</dbReference>
<dbReference type="InterPro" id="IPR036856">
    <property type="entry name" value="Ald_Oxase/Xan_DH_a/b_sf"/>
</dbReference>
<dbReference type="Gene3D" id="3.30.365.10">
    <property type="entry name" value="Aldehyde oxidase/xanthine dehydrogenase, molybdopterin binding domain"/>
    <property type="match status" value="4"/>
</dbReference>
<dbReference type="AlphaFoldDB" id="A0A2A5WY48"/>
<dbReference type="SUPFAM" id="SSF56003">
    <property type="entry name" value="Molybdenum cofactor-binding domain"/>
    <property type="match status" value="2"/>
</dbReference>
<dbReference type="PANTHER" id="PTHR47495:SF1">
    <property type="entry name" value="BLL3820 PROTEIN"/>
    <property type="match status" value="1"/>
</dbReference>
<dbReference type="InterPro" id="IPR012368">
    <property type="entry name" value="OxRdtase_Mopterin-bd_su_IorB"/>
</dbReference>
<feature type="domain" description="Aldehyde oxidase/xanthine dehydrogenase second molybdopterin binding" evidence="3">
    <location>
        <begin position="23"/>
        <end position="145"/>
    </location>
</feature>
<dbReference type="InterPro" id="IPR008274">
    <property type="entry name" value="AldOxase/xan_DH_MoCoBD1"/>
</dbReference>
<feature type="domain" description="Aldehyde oxidase/xanthine dehydrogenase first molybdopterin binding" evidence="2">
    <location>
        <begin position="289"/>
        <end position="421"/>
    </location>
</feature>
<evidence type="ECO:0000313" key="4">
    <source>
        <dbReference type="EMBL" id="PDH41475.1"/>
    </source>
</evidence>